<evidence type="ECO:0000313" key="1">
    <source>
        <dbReference type="EMBL" id="KAI2668581.1"/>
    </source>
</evidence>
<name>A0ABQ8N187_LABRO</name>
<comment type="caution">
    <text evidence="1">The sequence shown here is derived from an EMBL/GenBank/DDBJ whole genome shotgun (WGS) entry which is preliminary data.</text>
</comment>
<sequence>MSLENAISGKNLLWSLNLGCAFLCKSILNIQMSVEKCCLPPGKSRHVLIGVKKWKSLSFTHYHVVSNPHHCILRSTKGDFTKFSCWSVL</sequence>
<protein>
    <submittedName>
        <fullName evidence="1">Cell cycle checkpoint control protein RAD9A</fullName>
    </submittedName>
</protein>
<gene>
    <name evidence="1" type="ORF">H4Q32_005328</name>
</gene>
<reference evidence="1 2" key="1">
    <citation type="submission" date="2022-01" db="EMBL/GenBank/DDBJ databases">
        <title>A high-quality chromosome-level genome assembly of rohu carp, Labeo rohita.</title>
        <authorList>
            <person name="Arick M.A. II"/>
            <person name="Hsu C.-Y."/>
            <person name="Magbanua Z."/>
            <person name="Pechanova O."/>
            <person name="Grover C."/>
            <person name="Miller E."/>
            <person name="Thrash A."/>
            <person name="Ezzel L."/>
            <person name="Alam S."/>
            <person name="Benzie J."/>
            <person name="Hamilton M."/>
            <person name="Karsi A."/>
            <person name="Lawrence M.L."/>
            <person name="Peterson D.G."/>
        </authorList>
    </citation>
    <scope>NUCLEOTIDE SEQUENCE [LARGE SCALE GENOMIC DNA]</scope>
    <source>
        <strain evidence="2">BAU-BD-2019</strain>
        <tissue evidence="1">Blood</tissue>
    </source>
</reference>
<dbReference type="Proteomes" id="UP000830375">
    <property type="component" value="Unassembled WGS sequence"/>
</dbReference>
<evidence type="ECO:0000313" key="2">
    <source>
        <dbReference type="Proteomes" id="UP000830375"/>
    </source>
</evidence>
<dbReference type="EMBL" id="JACTAM010000001">
    <property type="protein sequence ID" value="KAI2668581.1"/>
    <property type="molecule type" value="Genomic_DNA"/>
</dbReference>
<organism evidence="1 2">
    <name type="scientific">Labeo rohita</name>
    <name type="common">Indian major carp</name>
    <name type="synonym">Cyprinus rohita</name>
    <dbReference type="NCBI Taxonomy" id="84645"/>
    <lineage>
        <taxon>Eukaryota</taxon>
        <taxon>Metazoa</taxon>
        <taxon>Chordata</taxon>
        <taxon>Craniata</taxon>
        <taxon>Vertebrata</taxon>
        <taxon>Euteleostomi</taxon>
        <taxon>Actinopterygii</taxon>
        <taxon>Neopterygii</taxon>
        <taxon>Teleostei</taxon>
        <taxon>Ostariophysi</taxon>
        <taxon>Cypriniformes</taxon>
        <taxon>Cyprinidae</taxon>
        <taxon>Labeoninae</taxon>
        <taxon>Labeonini</taxon>
        <taxon>Labeo</taxon>
    </lineage>
</organism>
<keyword evidence="2" id="KW-1185">Reference proteome</keyword>
<proteinExistence type="predicted"/>
<accession>A0ABQ8N187</accession>